<feature type="region of interest" description="Disordered" evidence="1">
    <location>
        <begin position="22"/>
        <end position="50"/>
    </location>
</feature>
<dbReference type="EMBL" id="QFPW01000019">
    <property type="protein sequence ID" value="PZQ47006.1"/>
    <property type="molecule type" value="Genomic_DNA"/>
</dbReference>
<proteinExistence type="predicted"/>
<dbReference type="AlphaFoldDB" id="A0A2W5N0W5"/>
<evidence type="ECO:0000313" key="2">
    <source>
        <dbReference type="EMBL" id="PZQ47006.1"/>
    </source>
</evidence>
<name>A0A2W5N0W5_RHOSU</name>
<organism evidence="2 3">
    <name type="scientific">Rhodovulum sulfidophilum</name>
    <name type="common">Rhodobacter sulfidophilus</name>
    <dbReference type="NCBI Taxonomy" id="35806"/>
    <lineage>
        <taxon>Bacteria</taxon>
        <taxon>Pseudomonadati</taxon>
        <taxon>Pseudomonadota</taxon>
        <taxon>Alphaproteobacteria</taxon>
        <taxon>Rhodobacterales</taxon>
        <taxon>Paracoccaceae</taxon>
        <taxon>Rhodovulum</taxon>
    </lineage>
</organism>
<feature type="compositionally biased region" description="Basic and acidic residues" evidence="1">
    <location>
        <begin position="29"/>
        <end position="50"/>
    </location>
</feature>
<comment type="caution">
    <text evidence="2">The sequence shown here is derived from an EMBL/GenBank/DDBJ whole genome shotgun (WGS) entry which is preliminary data.</text>
</comment>
<evidence type="ECO:0000313" key="3">
    <source>
        <dbReference type="Proteomes" id="UP000249185"/>
    </source>
</evidence>
<evidence type="ECO:0000256" key="1">
    <source>
        <dbReference type="SAM" id="MobiDB-lite"/>
    </source>
</evidence>
<sequence>MPFIDHPRQTSETELRAAIYRRAQAGAESPRETKARAPRRAPEPETELGRVLRLAALDE</sequence>
<dbReference type="Proteomes" id="UP000249185">
    <property type="component" value="Unassembled WGS sequence"/>
</dbReference>
<accession>A0A2W5N0W5</accession>
<gene>
    <name evidence="2" type="ORF">DI556_18635</name>
</gene>
<protein>
    <submittedName>
        <fullName evidence="2">Uncharacterized protein</fullName>
    </submittedName>
</protein>
<reference evidence="2 3" key="1">
    <citation type="submission" date="2017-08" db="EMBL/GenBank/DDBJ databases">
        <title>Infants hospitalized years apart are colonized by the same room-sourced microbial strains.</title>
        <authorList>
            <person name="Brooks B."/>
            <person name="Olm M.R."/>
            <person name="Firek B.A."/>
            <person name="Baker R."/>
            <person name="Thomas B.C."/>
            <person name="Morowitz M.J."/>
            <person name="Banfield J.F."/>
        </authorList>
    </citation>
    <scope>NUCLEOTIDE SEQUENCE [LARGE SCALE GENOMIC DNA]</scope>
    <source>
        <strain evidence="2">S2_005_002_R2_34</strain>
    </source>
</reference>